<evidence type="ECO:0008006" key="2">
    <source>
        <dbReference type="Google" id="ProtNLM"/>
    </source>
</evidence>
<accession>A0A445N2H8</accession>
<protein>
    <recommendedName>
        <fullName evidence="2">Tetratricopeptide repeat protein</fullName>
    </recommendedName>
</protein>
<dbReference type="AlphaFoldDB" id="A0A445N2H8"/>
<dbReference type="SUPFAM" id="SSF48452">
    <property type="entry name" value="TPR-like"/>
    <property type="match status" value="2"/>
</dbReference>
<organism evidence="1">
    <name type="scientific">uncultured Desulfobacterium sp</name>
    <dbReference type="NCBI Taxonomy" id="201089"/>
    <lineage>
        <taxon>Bacteria</taxon>
        <taxon>Pseudomonadati</taxon>
        <taxon>Thermodesulfobacteriota</taxon>
        <taxon>Desulfobacteria</taxon>
        <taxon>Desulfobacterales</taxon>
        <taxon>Desulfobacteriaceae</taxon>
        <taxon>Desulfobacterium</taxon>
        <taxon>environmental samples</taxon>
    </lineage>
</organism>
<dbReference type="Gene3D" id="1.25.40.10">
    <property type="entry name" value="Tetratricopeptide repeat domain"/>
    <property type="match status" value="2"/>
</dbReference>
<gene>
    <name evidence="1" type="ORF">PITCH_A780042</name>
</gene>
<proteinExistence type="predicted"/>
<dbReference type="InterPro" id="IPR011990">
    <property type="entry name" value="TPR-like_helical_dom_sf"/>
</dbReference>
<sequence length="405" mass="46352">MRLRYDIEVFFRSCFSLVLGTSLLSFILQDAWAIENKGCRDAASSRICNKTLEGIDLVYDLHFDEAEKLFQELVSESPDRPAGYFYMAMVTWSKMVAGFWTPQIVSEYRMRIERTIQVARARVKNKAADSYDYLYLGGALGFMGRYEMMKGKWLSSFLLAKKAMTALKTCHKMDPNNKDVLLGIGTYDYYTARFSGVLKFLSYLLLHKGDRNEGLRKLHLAAQEAVYSATESKSLLLHIYLFSEQDCTNALPLARELSRRYNHDPTYKLFEGVACIRLGFEADYAETVAYMGARAQEASSRNEALIWRRRELYLESTNCLFNGRYTEARSKLNEILSLSDPENDPAMIAWPVVKIGMTYDLEGDRNEAGKYYLRILKMQNGSGAQFMAEKCLEDPPVAKEPIIGY</sequence>
<name>A0A445N2H8_9BACT</name>
<evidence type="ECO:0000313" key="1">
    <source>
        <dbReference type="EMBL" id="SPD75912.1"/>
    </source>
</evidence>
<reference evidence="1" key="1">
    <citation type="submission" date="2018-01" db="EMBL/GenBank/DDBJ databases">
        <authorList>
            <person name="Regsiter A."/>
            <person name="William W."/>
        </authorList>
    </citation>
    <scope>NUCLEOTIDE SEQUENCE</scope>
    <source>
        <strain evidence="1">TRIP AH-1</strain>
    </source>
</reference>
<dbReference type="EMBL" id="OJIN01000223">
    <property type="protein sequence ID" value="SPD75912.1"/>
    <property type="molecule type" value="Genomic_DNA"/>
</dbReference>